<keyword evidence="1" id="KW-0812">Transmembrane</keyword>
<evidence type="ECO:0000256" key="1">
    <source>
        <dbReference type="SAM" id="Phobius"/>
    </source>
</evidence>
<keyword evidence="1" id="KW-0472">Membrane</keyword>
<dbReference type="AlphaFoldDB" id="A0A7S4ADZ8"/>
<accession>A0A7S4ADZ8</accession>
<reference evidence="2" key="1">
    <citation type="submission" date="2021-01" db="EMBL/GenBank/DDBJ databases">
        <authorList>
            <person name="Corre E."/>
            <person name="Pelletier E."/>
            <person name="Niang G."/>
            <person name="Scheremetjew M."/>
            <person name="Finn R."/>
            <person name="Kale V."/>
            <person name="Holt S."/>
            <person name="Cochrane G."/>
            <person name="Meng A."/>
            <person name="Brown T."/>
            <person name="Cohen L."/>
        </authorList>
    </citation>
    <scope>NUCLEOTIDE SEQUENCE</scope>
    <source>
        <strain evidence="2">10249 10 AB</strain>
    </source>
</reference>
<keyword evidence="1" id="KW-1133">Transmembrane helix</keyword>
<name>A0A7S4ADZ8_9STRA</name>
<sequence>MLEKLWQQTVNLRARYNQFCVLILISLALYASYIQIAIGLICCDYPQLGSNDGTGEKNLRETVTVGNSIIDPSVSSQSAVLVLDPSGSLFHPFSSISTDTQQQQQRDDSRRVLVIAAAPRSIKHIVSLWSSLECFTADVDHVVLSAPTWSQPIMERFLAQASFKIPRFSSGRVTLEGMVAVNDRYDVGLWCDALAQMGIEPTSVSASAGGDIDEKNRALSTSSSPFDEISLLNDSVYALREFTGVASALKDRNVSMTSLNYCLNDLQGTGPSHYWLESVWRGFDERGIRTFVDYSCRPVSDPLFCNQKWWGQKGCIVENFERAMARQFPREDISGIFPSDVPKELLTRKHSHPTWVRHPPYWDRLVKEQDFPASKLNWKGMIDSIDDERLDKCTMHLDRLWLLDVEGFDFSVAKAAI</sequence>
<organism evidence="2">
    <name type="scientific">Pseudo-nitzschia australis</name>
    <dbReference type="NCBI Taxonomy" id="44445"/>
    <lineage>
        <taxon>Eukaryota</taxon>
        <taxon>Sar</taxon>
        <taxon>Stramenopiles</taxon>
        <taxon>Ochrophyta</taxon>
        <taxon>Bacillariophyta</taxon>
        <taxon>Bacillariophyceae</taxon>
        <taxon>Bacillariophycidae</taxon>
        <taxon>Bacillariales</taxon>
        <taxon>Bacillariaceae</taxon>
        <taxon>Pseudo-nitzschia</taxon>
    </lineage>
</organism>
<proteinExistence type="predicted"/>
<evidence type="ECO:0000313" key="2">
    <source>
        <dbReference type="EMBL" id="CAE0712386.1"/>
    </source>
</evidence>
<dbReference type="EMBL" id="HBIX01006514">
    <property type="protein sequence ID" value="CAE0712386.1"/>
    <property type="molecule type" value="Transcribed_RNA"/>
</dbReference>
<protein>
    <submittedName>
        <fullName evidence="2">Uncharacterized protein</fullName>
    </submittedName>
</protein>
<feature type="transmembrane region" description="Helical" evidence="1">
    <location>
        <begin position="21"/>
        <end position="41"/>
    </location>
</feature>
<gene>
    <name evidence="2" type="ORF">PAUS00366_LOCUS5138</name>
</gene>